<organism evidence="1 2">
    <name type="scientific">Streptomyces achmelvichensis</name>
    <dbReference type="NCBI Taxonomy" id="3134111"/>
    <lineage>
        <taxon>Bacteria</taxon>
        <taxon>Bacillati</taxon>
        <taxon>Actinomycetota</taxon>
        <taxon>Actinomycetes</taxon>
        <taxon>Kitasatosporales</taxon>
        <taxon>Streptomycetaceae</taxon>
        <taxon>Streptomyces</taxon>
    </lineage>
</organism>
<accession>A0ACC6Q1S0</accession>
<evidence type="ECO:0000313" key="2">
    <source>
        <dbReference type="Proteomes" id="UP001377168"/>
    </source>
</evidence>
<name>A0ACC6Q1S0_9ACTN</name>
<dbReference type="EMBL" id="JBBKAJ010000022">
    <property type="protein sequence ID" value="MEJ8637564.1"/>
    <property type="molecule type" value="Genomic_DNA"/>
</dbReference>
<protein>
    <submittedName>
        <fullName evidence="1">Uncharacterized protein</fullName>
    </submittedName>
</protein>
<reference evidence="1" key="1">
    <citation type="submission" date="2024-03" db="EMBL/GenBank/DDBJ databases">
        <title>Novel Streptomyces species of biotechnological and ecological value are a feature of Machair soil.</title>
        <authorList>
            <person name="Prole J.R."/>
            <person name="Goodfellow M."/>
            <person name="Allenby N."/>
            <person name="Ward A.C."/>
        </authorList>
    </citation>
    <scope>NUCLEOTIDE SEQUENCE</scope>
    <source>
        <strain evidence="1">MS2.AVA.5</strain>
    </source>
</reference>
<dbReference type="Proteomes" id="UP001377168">
    <property type="component" value="Unassembled WGS sequence"/>
</dbReference>
<proteinExistence type="predicted"/>
<keyword evidence="2" id="KW-1185">Reference proteome</keyword>
<sequence>MSTESESHRPSPGDVTPDARLRTGAEGEVTPEDLVLASGRDVTPANLKWAERKMAEEGTAAVNKLLP</sequence>
<comment type="caution">
    <text evidence="1">The sequence shown here is derived from an EMBL/GenBank/DDBJ whole genome shotgun (WGS) entry which is preliminary data.</text>
</comment>
<evidence type="ECO:0000313" key="1">
    <source>
        <dbReference type="EMBL" id="MEJ8637564.1"/>
    </source>
</evidence>
<gene>
    <name evidence="1" type="ORF">WKI67_29790</name>
</gene>